<dbReference type="EMBL" id="AMCI01007683">
    <property type="protein sequence ID" value="EJW92222.1"/>
    <property type="molecule type" value="Genomic_DNA"/>
</dbReference>
<dbReference type="AlphaFoldDB" id="J9FRL5"/>
<dbReference type="Pfam" id="PF14123">
    <property type="entry name" value="DUF4290"/>
    <property type="match status" value="1"/>
</dbReference>
<organism evidence="1">
    <name type="scientific">gut metagenome</name>
    <dbReference type="NCBI Taxonomy" id="749906"/>
    <lineage>
        <taxon>unclassified sequences</taxon>
        <taxon>metagenomes</taxon>
        <taxon>organismal metagenomes</taxon>
    </lineage>
</organism>
<gene>
    <name evidence="1" type="ORF">EVA_19673</name>
</gene>
<evidence type="ECO:0000313" key="1">
    <source>
        <dbReference type="EMBL" id="EJW92222.1"/>
    </source>
</evidence>
<dbReference type="InterPro" id="IPR025632">
    <property type="entry name" value="DUF4290"/>
</dbReference>
<comment type="caution">
    <text evidence="1">The sequence shown here is derived from an EMBL/GenBank/DDBJ whole genome shotgun (WGS) entry which is preliminary data.</text>
</comment>
<accession>J9FRL5</accession>
<proteinExistence type="predicted"/>
<reference evidence="1" key="1">
    <citation type="journal article" date="2012" name="PLoS ONE">
        <title>Gene sets for utilization of primary and secondary nutrition supplies in the distal gut of endangered iberian lynx.</title>
        <authorList>
            <person name="Alcaide M."/>
            <person name="Messina E."/>
            <person name="Richter M."/>
            <person name="Bargiela R."/>
            <person name="Peplies J."/>
            <person name="Huws S.A."/>
            <person name="Newbold C.J."/>
            <person name="Golyshin P.N."/>
            <person name="Simon M.A."/>
            <person name="Lopez G."/>
            <person name="Yakimov M.M."/>
            <person name="Ferrer M."/>
        </authorList>
    </citation>
    <scope>NUCLEOTIDE SEQUENCE</scope>
</reference>
<name>J9FRL5_9ZZZZ</name>
<protein>
    <recommendedName>
        <fullName evidence="2">DUF4290 domain-containing protein</fullName>
    </recommendedName>
</protein>
<evidence type="ECO:0008006" key="2">
    <source>
        <dbReference type="Google" id="ProtNLM"/>
    </source>
</evidence>
<sequence length="228" mass="27036">MHVAGLMPTFFHLMNIMTDSYTYKRLNPDTEHSCIYNSNRARLKMPAYGRVVQDMVEYALTLEDPNERQRYAEAIADVMIELKPELKDEQDYRQKIWNHLAYIADYKLDIQYPCEIMKEDVEHQHPRHLTYPKKSIFFRHYGRLVEQAVDILKDMPEGEERDALVRLVGNRMKRNLADWKGDGVDDRKVAHDIAFYTEGKVNPDFSQPGQQLMPIGENRFRTRKNKQR</sequence>